<evidence type="ECO:0000256" key="3">
    <source>
        <dbReference type="ARBA" id="ARBA00022692"/>
    </source>
</evidence>
<dbReference type="EMBL" id="JBHULC010000008">
    <property type="protein sequence ID" value="MFD2520814.1"/>
    <property type="molecule type" value="Genomic_DNA"/>
</dbReference>
<keyword evidence="2" id="KW-1003">Cell membrane</keyword>
<evidence type="ECO:0000256" key="2">
    <source>
        <dbReference type="ARBA" id="ARBA00022475"/>
    </source>
</evidence>
<feature type="transmembrane region" description="Helical" evidence="6">
    <location>
        <begin position="91"/>
        <end position="109"/>
    </location>
</feature>
<keyword evidence="4 6" id="KW-1133">Transmembrane helix</keyword>
<name>A0ABW5J460_9BACT</name>
<keyword evidence="3 6" id="KW-0812">Transmembrane</keyword>
<gene>
    <name evidence="7" type="ORF">ACFSR2_07970</name>
</gene>
<feature type="transmembrane region" description="Helical" evidence="6">
    <location>
        <begin position="307"/>
        <end position="324"/>
    </location>
</feature>
<organism evidence="7 8">
    <name type="scientific">Emticicia soli</name>
    <dbReference type="NCBI Taxonomy" id="2027878"/>
    <lineage>
        <taxon>Bacteria</taxon>
        <taxon>Pseudomonadati</taxon>
        <taxon>Bacteroidota</taxon>
        <taxon>Cytophagia</taxon>
        <taxon>Cytophagales</taxon>
        <taxon>Leadbetterellaceae</taxon>
        <taxon>Emticicia</taxon>
    </lineage>
</organism>
<sequence length="330" mass="37391">MQINSKIFDFTVKQALWIIKNILFAAVLFSVYLLLKEKGESINEVLRHLRQIPITASIWVVLLLIPVNWAFEAWKWQRLALKVEQISFWEAYQGVLAGLALSTFTPMMIGDYAGKILMLKTQKRTASIGAILLGNGMQLYVSLLFGALSYAYFIYIAQPKPVALHWSILGLLVILLLLGIWIAFSLQRINFLDSSQKIIRTIGQYLVVLKTYRLVEIRDIFLIATGRYITFSIQFLFVLQLFKIELPLVVLLAGIGIVFLTKTLGAAFNFLGDLSMRAITSVYYFSYFGVQLSLITTATFTIWLVNVLFPVFIGSVFVLTLRFSNLKASA</sequence>
<protein>
    <submittedName>
        <fullName evidence="7">Lysylphosphatidylglycerol synthase domain-containing protein</fullName>
    </submittedName>
</protein>
<feature type="transmembrane region" description="Helical" evidence="6">
    <location>
        <begin position="54"/>
        <end position="71"/>
    </location>
</feature>
<comment type="subcellular location">
    <subcellularLocation>
        <location evidence="1">Cell membrane</location>
        <topology evidence="1">Multi-pass membrane protein</topology>
    </subcellularLocation>
</comment>
<reference evidence="8" key="1">
    <citation type="journal article" date="2019" name="Int. J. Syst. Evol. Microbiol.">
        <title>The Global Catalogue of Microorganisms (GCM) 10K type strain sequencing project: providing services to taxonomists for standard genome sequencing and annotation.</title>
        <authorList>
            <consortium name="The Broad Institute Genomics Platform"/>
            <consortium name="The Broad Institute Genome Sequencing Center for Infectious Disease"/>
            <person name="Wu L."/>
            <person name="Ma J."/>
        </authorList>
    </citation>
    <scope>NUCLEOTIDE SEQUENCE [LARGE SCALE GENOMIC DNA]</scope>
    <source>
        <strain evidence="8">KCTC 52344</strain>
    </source>
</reference>
<evidence type="ECO:0000256" key="5">
    <source>
        <dbReference type="ARBA" id="ARBA00023136"/>
    </source>
</evidence>
<accession>A0ABW5J460</accession>
<feature type="transmembrane region" description="Helical" evidence="6">
    <location>
        <begin position="282"/>
        <end position="301"/>
    </location>
</feature>
<evidence type="ECO:0000313" key="7">
    <source>
        <dbReference type="EMBL" id="MFD2520814.1"/>
    </source>
</evidence>
<evidence type="ECO:0000256" key="1">
    <source>
        <dbReference type="ARBA" id="ARBA00004651"/>
    </source>
</evidence>
<dbReference type="RefSeq" id="WP_340235183.1">
    <property type="nucleotide sequence ID" value="NZ_JBBEWC010000003.1"/>
</dbReference>
<keyword evidence="5 6" id="KW-0472">Membrane</keyword>
<feature type="transmembrane region" description="Helical" evidence="6">
    <location>
        <begin position="248"/>
        <end position="270"/>
    </location>
</feature>
<feature type="transmembrane region" description="Helical" evidence="6">
    <location>
        <begin position="163"/>
        <end position="184"/>
    </location>
</feature>
<evidence type="ECO:0000256" key="6">
    <source>
        <dbReference type="SAM" id="Phobius"/>
    </source>
</evidence>
<proteinExistence type="predicted"/>
<feature type="transmembrane region" description="Helical" evidence="6">
    <location>
        <begin position="130"/>
        <end position="157"/>
    </location>
</feature>
<dbReference type="InterPro" id="IPR022791">
    <property type="entry name" value="L-PG_synthase/AglD"/>
</dbReference>
<feature type="transmembrane region" description="Helical" evidence="6">
    <location>
        <begin position="15"/>
        <end position="34"/>
    </location>
</feature>
<evidence type="ECO:0000313" key="8">
    <source>
        <dbReference type="Proteomes" id="UP001597510"/>
    </source>
</evidence>
<dbReference type="Pfam" id="PF03706">
    <property type="entry name" value="LPG_synthase_TM"/>
    <property type="match status" value="1"/>
</dbReference>
<keyword evidence="8" id="KW-1185">Reference proteome</keyword>
<comment type="caution">
    <text evidence="7">The sequence shown here is derived from an EMBL/GenBank/DDBJ whole genome shotgun (WGS) entry which is preliminary data.</text>
</comment>
<feature type="transmembrane region" description="Helical" evidence="6">
    <location>
        <begin position="220"/>
        <end position="242"/>
    </location>
</feature>
<evidence type="ECO:0000256" key="4">
    <source>
        <dbReference type="ARBA" id="ARBA00022989"/>
    </source>
</evidence>
<dbReference type="Proteomes" id="UP001597510">
    <property type="component" value="Unassembled WGS sequence"/>
</dbReference>